<dbReference type="EMBL" id="FMKA01000056">
    <property type="protein sequence ID" value="SCP99744.1"/>
    <property type="molecule type" value="Genomic_DNA"/>
</dbReference>
<dbReference type="Gene3D" id="1.10.260.40">
    <property type="entry name" value="lambda repressor-like DNA-binding domains"/>
    <property type="match status" value="1"/>
</dbReference>
<dbReference type="Proteomes" id="UP000199315">
    <property type="component" value="Unassembled WGS sequence"/>
</dbReference>
<dbReference type="RefSeq" id="WP_091237006.1">
    <property type="nucleotide sequence ID" value="NZ_FMKA01000056.1"/>
</dbReference>
<evidence type="ECO:0000259" key="2">
    <source>
        <dbReference type="PROSITE" id="PS50943"/>
    </source>
</evidence>
<dbReference type="InterPro" id="IPR001387">
    <property type="entry name" value="Cro/C1-type_HTH"/>
</dbReference>
<dbReference type="GO" id="GO:0005829">
    <property type="term" value="C:cytosol"/>
    <property type="evidence" value="ECO:0007669"/>
    <property type="project" value="TreeGrafter"/>
</dbReference>
<dbReference type="SUPFAM" id="SSF47413">
    <property type="entry name" value="lambda repressor-like DNA-binding domains"/>
    <property type="match status" value="1"/>
</dbReference>
<dbReference type="CDD" id="cd00093">
    <property type="entry name" value="HTH_XRE"/>
    <property type="match status" value="1"/>
</dbReference>
<reference evidence="3 4" key="1">
    <citation type="submission" date="2016-09" db="EMBL/GenBank/DDBJ databases">
        <authorList>
            <person name="Capua I."/>
            <person name="De Benedictis P."/>
            <person name="Joannis T."/>
            <person name="Lombin L.H."/>
            <person name="Cattoli G."/>
        </authorList>
    </citation>
    <scope>NUCLEOTIDE SEQUENCE [LARGE SCALE GENOMIC DNA]</scope>
    <source>
        <strain evidence="3 4">GluBS11</strain>
    </source>
</reference>
<dbReference type="InterPro" id="IPR010982">
    <property type="entry name" value="Lambda_DNA-bd_dom_sf"/>
</dbReference>
<name>A0A1D3TZ06_9FIRM</name>
<dbReference type="OrthoDB" id="9781521at2"/>
<dbReference type="PANTHER" id="PTHR46797:SF1">
    <property type="entry name" value="METHYLPHOSPHONATE SYNTHASE"/>
    <property type="match status" value="1"/>
</dbReference>
<dbReference type="SMART" id="SM00530">
    <property type="entry name" value="HTH_XRE"/>
    <property type="match status" value="1"/>
</dbReference>
<dbReference type="GO" id="GO:0003700">
    <property type="term" value="F:DNA-binding transcription factor activity"/>
    <property type="evidence" value="ECO:0007669"/>
    <property type="project" value="TreeGrafter"/>
</dbReference>
<dbReference type="PROSITE" id="PS50943">
    <property type="entry name" value="HTH_CROC1"/>
    <property type="match status" value="1"/>
</dbReference>
<evidence type="ECO:0000256" key="1">
    <source>
        <dbReference type="ARBA" id="ARBA00023125"/>
    </source>
</evidence>
<dbReference type="InterPro" id="IPR050807">
    <property type="entry name" value="TransReg_Diox_bact_type"/>
</dbReference>
<dbReference type="AlphaFoldDB" id="A0A1D3TZ06"/>
<organism evidence="3 4">
    <name type="scientific">Anaerobium acetethylicum</name>
    <dbReference type="NCBI Taxonomy" id="1619234"/>
    <lineage>
        <taxon>Bacteria</taxon>
        <taxon>Bacillati</taxon>
        <taxon>Bacillota</taxon>
        <taxon>Clostridia</taxon>
        <taxon>Lachnospirales</taxon>
        <taxon>Lachnospiraceae</taxon>
        <taxon>Anaerobium</taxon>
    </lineage>
</organism>
<dbReference type="STRING" id="1619234.SAMN05421730_105613"/>
<dbReference type="PANTHER" id="PTHR46797">
    <property type="entry name" value="HTH-TYPE TRANSCRIPTIONAL REGULATOR"/>
    <property type="match status" value="1"/>
</dbReference>
<dbReference type="Pfam" id="PF01381">
    <property type="entry name" value="HTH_3"/>
    <property type="match status" value="1"/>
</dbReference>
<evidence type="ECO:0000313" key="4">
    <source>
        <dbReference type="Proteomes" id="UP000199315"/>
    </source>
</evidence>
<keyword evidence="4" id="KW-1185">Reference proteome</keyword>
<accession>A0A1D3TZ06</accession>
<proteinExistence type="predicted"/>
<evidence type="ECO:0000313" key="3">
    <source>
        <dbReference type="EMBL" id="SCP99744.1"/>
    </source>
</evidence>
<dbReference type="GO" id="GO:0003677">
    <property type="term" value="F:DNA binding"/>
    <property type="evidence" value="ECO:0007669"/>
    <property type="project" value="UniProtKB-KW"/>
</dbReference>
<sequence>MLNKYDGYTVGPNLRQLRKDKKLSVYQVSELTGLSNSSINQIEQGGRGLSMNGLYLLMDAYQCDANKLLNIEETDTKMNKNEDSIDSRLSELPVEQQNYLRHIFEFMIEQATGLVS</sequence>
<protein>
    <submittedName>
        <fullName evidence="3">Transcriptional regulator, contains XRE-family HTH domain</fullName>
    </submittedName>
</protein>
<gene>
    <name evidence="3" type="ORF">SAMN05421730_105613</name>
</gene>
<feature type="domain" description="HTH cro/C1-type" evidence="2">
    <location>
        <begin position="14"/>
        <end position="68"/>
    </location>
</feature>
<keyword evidence="1" id="KW-0238">DNA-binding</keyword>